<evidence type="ECO:0000256" key="1">
    <source>
        <dbReference type="ARBA" id="ARBA00000983"/>
    </source>
</evidence>
<dbReference type="GO" id="GO:0046872">
    <property type="term" value="F:metal ion binding"/>
    <property type="evidence" value="ECO:0007669"/>
    <property type="project" value="UniProtKB-KW"/>
</dbReference>
<dbReference type="InterPro" id="IPR014883">
    <property type="entry name" value="VRR_NUC"/>
</dbReference>
<dbReference type="PANTHER" id="PTHR15749">
    <property type="entry name" value="FANCONI-ASSOCIATED NUCLEASE 1"/>
    <property type="match status" value="1"/>
</dbReference>
<dbReference type="InterPro" id="IPR049125">
    <property type="entry name" value="FAN1-like_WH"/>
</dbReference>
<evidence type="ECO:0000256" key="5">
    <source>
        <dbReference type="ARBA" id="ARBA00012029"/>
    </source>
</evidence>
<evidence type="ECO:0000256" key="2">
    <source>
        <dbReference type="ARBA" id="ARBA00001936"/>
    </source>
</evidence>
<dbReference type="Proteomes" id="UP000501989">
    <property type="component" value="Chromosome"/>
</dbReference>
<dbReference type="Gene3D" id="3.40.1350.10">
    <property type="match status" value="1"/>
</dbReference>
<evidence type="ECO:0000313" key="13">
    <source>
        <dbReference type="Proteomes" id="UP000501989"/>
    </source>
</evidence>
<evidence type="ECO:0000256" key="8">
    <source>
        <dbReference type="ARBA" id="ARBA00022801"/>
    </source>
</evidence>
<keyword evidence="6" id="KW-0540">Nuclease</keyword>
<evidence type="ECO:0000256" key="7">
    <source>
        <dbReference type="ARBA" id="ARBA00022723"/>
    </source>
</evidence>
<evidence type="ECO:0000256" key="9">
    <source>
        <dbReference type="ARBA" id="ARBA00022842"/>
    </source>
</evidence>
<evidence type="ECO:0000256" key="6">
    <source>
        <dbReference type="ARBA" id="ARBA00022722"/>
    </source>
</evidence>
<dbReference type="GO" id="GO:0004528">
    <property type="term" value="F:phosphodiesterase I activity"/>
    <property type="evidence" value="ECO:0007669"/>
    <property type="project" value="UniProtKB-EC"/>
</dbReference>
<dbReference type="GO" id="GO:0003676">
    <property type="term" value="F:nucleic acid binding"/>
    <property type="evidence" value="ECO:0007669"/>
    <property type="project" value="InterPro"/>
</dbReference>
<dbReference type="InterPro" id="IPR040603">
    <property type="entry name" value="FAN1_SAP_bact"/>
</dbReference>
<evidence type="ECO:0000256" key="4">
    <source>
        <dbReference type="ARBA" id="ARBA00005533"/>
    </source>
</evidence>
<dbReference type="AlphaFoldDB" id="A0A6M8MQN0"/>
<dbReference type="KEGG" id="pgg:FX982_03265"/>
<dbReference type="EMBL" id="CP053746">
    <property type="protein sequence ID" value="QKF52283.1"/>
    <property type="molecule type" value="Genomic_DNA"/>
</dbReference>
<comment type="catalytic activity">
    <reaction evidence="1">
        <text>Hydrolytically removes 5'-nucleotides successively from the 3'-hydroxy termini of 3'-hydroxy-terminated oligonucleotides.</text>
        <dbReference type="EC" id="3.1.4.1"/>
    </reaction>
</comment>
<dbReference type="InterPro" id="IPR011856">
    <property type="entry name" value="tRNA_endonuc-like_dom_sf"/>
</dbReference>
<dbReference type="FunFam" id="3.40.1350.10:FF:000024">
    <property type="entry name" value="Fanconi-associated nuclease"/>
    <property type="match status" value="1"/>
</dbReference>
<accession>A0A6M8MQN0</accession>
<name>A0A6M8MQN0_9PSED</name>
<dbReference type="EC" id="3.1.4.1" evidence="5"/>
<dbReference type="SMART" id="SM00990">
    <property type="entry name" value="VRR_NUC"/>
    <property type="match status" value="1"/>
</dbReference>
<comment type="cofactor">
    <cofactor evidence="3">
        <name>Mg(2+)</name>
        <dbReference type="ChEBI" id="CHEBI:18420"/>
    </cofactor>
</comment>
<evidence type="ECO:0000259" key="11">
    <source>
        <dbReference type="SMART" id="SM00990"/>
    </source>
</evidence>
<dbReference type="Pfam" id="PF18081">
    <property type="entry name" value="FANC_SAP"/>
    <property type="match status" value="1"/>
</dbReference>
<evidence type="ECO:0000313" key="12">
    <source>
        <dbReference type="EMBL" id="QKF52283.1"/>
    </source>
</evidence>
<comment type="similarity">
    <text evidence="4">Belongs to the FAN1 family.</text>
</comment>
<dbReference type="PANTHER" id="PTHR15749:SF4">
    <property type="entry name" value="FANCONI-ASSOCIATED NUCLEASE 1"/>
    <property type="match status" value="1"/>
</dbReference>
<dbReference type="Pfam" id="PF21315">
    <property type="entry name" value="FAN1_HTH"/>
    <property type="match status" value="1"/>
</dbReference>
<comment type="cofactor">
    <cofactor evidence="2">
        <name>Mn(2+)</name>
        <dbReference type="ChEBI" id="CHEBI:29035"/>
    </cofactor>
</comment>
<dbReference type="Pfam" id="PF08774">
    <property type="entry name" value="VRR_NUC"/>
    <property type="match status" value="1"/>
</dbReference>
<sequence length="590" mass="68171">MLCAVDRAGAILQQAGLESVRITSILTLFRQPLRDLAVSLSPLDNPFYYLENFRQVLNWIAQRYDDLLDEDERRFIDDFALLPQSAQALLVRMVMRKGTLFRASKLDYAEIGDVRLAAAPLLETGWVDGQPHLDLHALFALLRKDELGQCFKAHGVKSAEKKSDLLQRLLPIYEAPQRLEHWFAGFEEVIFALQVMPLCDRLRLLYFGNLYQEWSEFVLADLGIYRYEKVEFSVESRGINQRADIDICLHLHNCRQALDDGMALADLAPQALAVTTDNPWLAMRRAKLLFKIGQQAEREQDWPLALSVYAQSSYPGARVRRIRVLERSEQFLDAMTLLLQAQSAPENDEETQHLLRIQPRLMRKLGDGSVQKRMKRTVSRLDLSVLPLPDHSVERLIQQHLAEEGSEVHYVENALVNSLFGLLCWRAIFAPLPGAFFHPFHSAPSDLYSPDFYQRRAALFDECLAQLDDQRYETVIRDTYASKFGLQSPFVFWGTLTPELLDQALHCLPAQHLKRWFRRLLQDIKANRTGMPDLIQFYPEQRRYRMIEVKGPGDRLQDNQLRWIDFCAEHDMPVVVCYVKWAEEEVRAAG</sequence>
<organism evidence="12 13">
    <name type="scientific">Pseudomonas graminis</name>
    <dbReference type="NCBI Taxonomy" id="158627"/>
    <lineage>
        <taxon>Bacteria</taxon>
        <taxon>Pseudomonadati</taxon>
        <taxon>Pseudomonadota</taxon>
        <taxon>Gammaproteobacteria</taxon>
        <taxon>Pseudomonadales</taxon>
        <taxon>Pseudomonadaceae</taxon>
        <taxon>Pseudomonas</taxon>
    </lineage>
</organism>
<keyword evidence="7" id="KW-0479">Metal-binding</keyword>
<keyword evidence="13" id="KW-1185">Reference proteome</keyword>
<evidence type="ECO:0000256" key="3">
    <source>
        <dbReference type="ARBA" id="ARBA00001946"/>
    </source>
</evidence>
<keyword evidence="9" id="KW-0460">Magnesium</keyword>
<evidence type="ECO:0000256" key="10">
    <source>
        <dbReference type="ARBA" id="ARBA00023211"/>
    </source>
</evidence>
<keyword evidence="10" id="KW-0464">Manganese</keyword>
<feature type="domain" description="VRR-NUC" evidence="11">
    <location>
        <begin position="467"/>
        <end position="581"/>
    </location>
</feature>
<protein>
    <recommendedName>
        <fullName evidence="5">phosphodiesterase I</fullName>
        <ecNumber evidence="5">3.1.4.1</ecNumber>
    </recommendedName>
</protein>
<keyword evidence="8 12" id="KW-0378">Hydrolase</keyword>
<proteinExistence type="inferred from homology"/>
<reference evidence="13" key="1">
    <citation type="submission" date="2019-12" db="EMBL/GenBank/DDBJ databases">
        <title>Endophytic bacteria associated with Panax ginseng seedlings.</title>
        <authorList>
            <person name="Park J.M."/>
            <person name="Shin R."/>
            <person name="Jo S.H."/>
        </authorList>
    </citation>
    <scope>NUCLEOTIDE SEQUENCE [LARGE SCALE GENOMIC DNA]</scope>
    <source>
        <strain evidence="13">PgKB30</strain>
    </source>
</reference>
<dbReference type="InterPro" id="IPR033315">
    <property type="entry name" value="Fan1-like"/>
</dbReference>
<gene>
    <name evidence="12" type="ORF">FX982_03265</name>
</gene>
<dbReference type="GO" id="GO:0036297">
    <property type="term" value="P:interstrand cross-link repair"/>
    <property type="evidence" value="ECO:0007669"/>
    <property type="project" value="InterPro"/>
</dbReference>